<dbReference type="InterPro" id="IPR036188">
    <property type="entry name" value="FAD/NAD-bd_sf"/>
</dbReference>
<reference evidence="1 2" key="1">
    <citation type="submission" date="2015-04" db="EMBL/GenBank/DDBJ databases">
        <authorList>
            <person name="Syromyatnikov M.Y."/>
            <person name="Popov V.N."/>
        </authorList>
    </citation>
    <scope>NUCLEOTIDE SEQUENCE [LARGE SCALE GENOMIC DNA]</scope>
</reference>
<dbReference type="EMBL" id="CVRI01000023">
    <property type="protein sequence ID" value="CRK92087.1"/>
    <property type="molecule type" value="Genomic_DNA"/>
</dbReference>
<dbReference type="Proteomes" id="UP000183832">
    <property type="component" value="Unassembled WGS sequence"/>
</dbReference>
<gene>
    <name evidence="1" type="ORF">CLUMA_CG005662</name>
</gene>
<dbReference type="PANTHER" id="PTHR15192">
    <property type="entry name" value="PROTEIN CBG05349"/>
    <property type="match status" value="1"/>
</dbReference>
<dbReference type="InterPro" id="IPR029731">
    <property type="entry name" value="OSGIN1/2"/>
</dbReference>
<proteinExistence type="predicted"/>
<keyword evidence="2" id="KW-1185">Reference proteome</keyword>
<name>A0A1J1HVI2_9DIPT</name>
<dbReference type="Gene3D" id="3.50.50.60">
    <property type="entry name" value="FAD/NAD(P)-binding domain"/>
    <property type="match status" value="1"/>
</dbReference>
<dbReference type="OrthoDB" id="412005at2759"/>
<evidence type="ECO:0000313" key="2">
    <source>
        <dbReference type="Proteomes" id="UP000183832"/>
    </source>
</evidence>
<organism evidence="1 2">
    <name type="scientific">Clunio marinus</name>
    <dbReference type="NCBI Taxonomy" id="568069"/>
    <lineage>
        <taxon>Eukaryota</taxon>
        <taxon>Metazoa</taxon>
        <taxon>Ecdysozoa</taxon>
        <taxon>Arthropoda</taxon>
        <taxon>Hexapoda</taxon>
        <taxon>Insecta</taxon>
        <taxon>Pterygota</taxon>
        <taxon>Neoptera</taxon>
        <taxon>Endopterygota</taxon>
        <taxon>Diptera</taxon>
        <taxon>Nematocera</taxon>
        <taxon>Chironomoidea</taxon>
        <taxon>Chironomidae</taxon>
        <taxon>Clunio</taxon>
    </lineage>
</organism>
<dbReference type="STRING" id="568069.A0A1J1HVI2"/>
<accession>A0A1J1HVI2</accession>
<protein>
    <submittedName>
        <fullName evidence="1">CLUMA_CG005662, isoform A</fullName>
    </submittedName>
</protein>
<dbReference type="AlphaFoldDB" id="A0A1J1HVI2"/>
<dbReference type="PANTHER" id="PTHR15192:SF8">
    <property type="entry name" value="FAD_NAD(P)-BINDING DOMAIN-CONTAINING PROTEIN"/>
    <property type="match status" value="1"/>
</dbReference>
<evidence type="ECO:0000313" key="1">
    <source>
        <dbReference type="EMBL" id="CRK92087.1"/>
    </source>
</evidence>
<sequence>MKNLSLNFNETASTIKDVSFKDVVIIGNGPSGISLSYFLAGNLPYWKPEDIKSHPDELLKARLTYLDASKSLMEHDLYSLTHGLEGRTTNPVSILFDSLQHPGADLGIKLQSMLKYKHFKDKEIDHVVLGKGKPGGSWHRMDPNLRTLSLSAWMSLPNLNFDEWEQQYQSSLEYEIDESSDNSQKIEEKHPSDRYLRSISEEVKTRALVASVAEYYENYVHLMNLDKFFRNDTIVVSIRQVKENEKFNNSKLENANWIVHGYDKASKRPFIIGCKKVVMANGGSDLVNRLGVRGENKSLSWLKYELPLLESSIENVKEGEKIQMKPVMIVGAGLSAADAVIACRNAGINVIHVFRGVAGGFLGLPQTYFPEYNMVYNMMKDPKTNYEFYQPLPESTLKEIKSSNGKHLVTVQSLRSEECQTFDVSYCAILIGSRPDLSLLQHLNNFSPARQIVSTTLNENPSENIAIRALRRFKIFCEKCKHLNLCFGIKNRNIIINSLIDDDNCCTKDCSMRKSCQCDRLLNDKKLKCDERGVGFGEDPTKPVDCKNNPIAVNKFTNELLHVPGVYALGPLVGDNFVRFIAGGALSIASTFLNEK</sequence>
<dbReference type="SUPFAM" id="SSF51905">
    <property type="entry name" value="FAD/NAD(P)-binding domain"/>
    <property type="match status" value="1"/>
</dbReference>